<protein>
    <submittedName>
        <fullName evidence="1">Uncharacterized protein</fullName>
    </submittedName>
</protein>
<proteinExistence type="predicted"/>
<name>A0A4R6QGU7_9BURK</name>
<dbReference type="EMBL" id="SNXS01000010">
    <property type="protein sequence ID" value="TDP61791.1"/>
    <property type="molecule type" value="Genomic_DNA"/>
</dbReference>
<reference evidence="1 2" key="1">
    <citation type="submission" date="2019-03" db="EMBL/GenBank/DDBJ databases">
        <title>Genomic Encyclopedia of Type Strains, Phase IV (KMG-IV): sequencing the most valuable type-strain genomes for metagenomic binning, comparative biology and taxonomic classification.</title>
        <authorList>
            <person name="Goeker M."/>
        </authorList>
    </citation>
    <scope>NUCLEOTIDE SEQUENCE [LARGE SCALE GENOMIC DNA]</scope>
    <source>
        <strain evidence="1 2">DSM 16998</strain>
    </source>
</reference>
<dbReference type="AlphaFoldDB" id="A0A4R6QGU7"/>
<dbReference type="Proteomes" id="UP000295361">
    <property type="component" value="Unassembled WGS sequence"/>
</dbReference>
<accession>A0A4R6QGU7</accession>
<sequence length="280" mass="31631">MGRAVLLGSASREHFRRGIRIHVGEAHQCALTIPSRGQTTAVQVWAFCLGWCRRRLPLMSNVRPQKCPPSPSLRFTGSRERLRQARVQPHCSRRLRRCAALVSVSSSARAAQRRRQQHNRLSFPTSHSKSCSLKVRICEMLEGSPSWSLASRWGFGPVDLKTRHMHLPFKLAALRLTRGTASSFSSQVRDLIHWPAHPLKSRLCLLHWCSSFSLVRLSFARPALFAGRIPCWLPTFHTWSGTSVRPNPAFEPTRAGWSLQAPISFWAFCALPSLAAQLER</sequence>
<keyword evidence="2" id="KW-1185">Reference proteome</keyword>
<gene>
    <name evidence="1" type="ORF">DES47_1103</name>
</gene>
<comment type="caution">
    <text evidence="1">The sequence shown here is derived from an EMBL/GenBank/DDBJ whole genome shotgun (WGS) entry which is preliminary data.</text>
</comment>
<dbReference type="InParanoid" id="A0A4R6QGU7"/>
<organism evidence="1 2">
    <name type="scientific">Roseateles toxinivorans</name>
    <dbReference type="NCBI Taxonomy" id="270368"/>
    <lineage>
        <taxon>Bacteria</taxon>
        <taxon>Pseudomonadati</taxon>
        <taxon>Pseudomonadota</taxon>
        <taxon>Betaproteobacteria</taxon>
        <taxon>Burkholderiales</taxon>
        <taxon>Sphaerotilaceae</taxon>
        <taxon>Roseateles</taxon>
    </lineage>
</organism>
<evidence type="ECO:0000313" key="2">
    <source>
        <dbReference type="Proteomes" id="UP000295361"/>
    </source>
</evidence>
<evidence type="ECO:0000313" key="1">
    <source>
        <dbReference type="EMBL" id="TDP61791.1"/>
    </source>
</evidence>